<name>A0A381UV83_9ZZZZ</name>
<accession>A0A381UV83</accession>
<evidence type="ECO:0000313" key="1">
    <source>
        <dbReference type="EMBL" id="SVA32035.1"/>
    </source>
</evidence>
<dbReference type="EMBL" id="UINC01007208">
    <property type="protein sequence ID" value="SVA32035.1"/>
    <property type="molecule type" value="Genomic_DNA"/>
</dbReference>
<organism evidence="1">
    <name type="scientific">marine metagenome</name>
    <dbReference type="NCBI Taxonomy" id="408172"/>
    <lineage>
        <taxon>unclassified sequences</taxon>
        <taxon>metagenomes</taxon>
        <taxon>ecological metagenomes</taxon>
    </lineage>
</organism>
<proteinExistence type="predicted"/>
<gene>
    <name evidence="1" type="ORF">METZ01_LOCUS84889</name>
</gene>
<reference evidence="1" key="1">
    <citation type="submission" date="2018-05" db="EMBL/GenBank/DDBJ databases">
        <authorList>
            <person name="Lanie J.A."/>
            <person name="Ng W.-L."/>
            <person name="Kazmierczak K.M."/>
            <person name="Andrzejewski T.M."/>
            <person name="Davidsen T.M."/>
            <person name="Wayne K.J."/>
            <person name="Tettelin H."/>
            <person name="Glass J.I."/>
            <person name="Rusch D."/>
            <person name="Podicherti R."/>
            <person name="Tsui H.-C.T."/>
            <person name="Winkler M.E."/>
        </authorList>
    </citation>
    <scope>NUCLEOTIDE SEQUENCE</scope>
</reference>
<dbReference type="AlphaFoldDB" id="A0A381UV83"/>
<protein>
    <submittedName>
        <fullName evidence="1">Uncharacterized protein</fullName>
    </submittedName>
</protein>
<sequence>MARDIGDALITEPDFRAVLLKAF</sequence>